<comment type="caution">
    <text evidence="3">The sequence shown here is derived from an EMBL/GenBank/DDBJ whole genome shotgun (WGS) entry which is preliminary data.</text>
</comment>
<dbReference type="PROSITE" id="PS50075">
    <property type="entry name" value="CARRIER"/>
    <property type="match status" value="1"/>
</dbReference>
<accession>A0A2S9PQC6</accession>
<keyword evidence="4" id="KW-1185">Reference proteome</keyword>
<evidence type="ECO:0000313" key="3">
    <source>
        <dbReference type="EMBL" id="PRH76618.1"/>
    </source>
</evidence>
<dbReference type="SUPFAM" id="SSF47336">
    <property type="entry name" value="ACP-like"/>
    <property type="match status" value="1"/>
</dbReference>
<dbReference type="InterPro" id="IPR036736">
    <property type="entry name" value="ACP-like_sf"/>
</dbReference>
<reference evidence="3 4" key="1">
    <citation type="submission" date="2018-03" db="EMBL/GenBank/DDBJ databases">
        <title>Novel Streptomyces sp. from soil.</title>
        <authorList>
            <person name="Tan G.Y.A."/>
            <person name="Lee Z.Y."/>
        </authorList>
    </citation>
    <scope>NUCLEOTIDE SEQUENCE [LARGE SCALE GENOMIC DNA]</scope>
    <source>
        <strain evidence="3 4">ST5x</strain>
    </source>
</reference>
<dbReference type="OrthoDB" id="2085352at2"/>
<feature type="region of interest" description="Disordered" evidence="1">
    <location>
        <begin position="1"/>
        <end position="155"/>
    </location>
</feature>
<feature type="compositionally biased region" description="Basic residues" evidence="1">
    <location>
        <begin position="75"/>
        <end position="92"/>
    </location>
</feature>
<feature type="domain" description="Carrier" evidence="2">
    <location>
        <begin position="151"/>
        <end position="226"/>
    </location>
</feature>
<feature type="compositionally biased region" description="Low complexity" evidence="1">
    <location>
        <begin position="7"/>
        <end position="21"/>
    </location>
</feature>
<dbReference type="Proteomes" id="UP000239322">
    <property type="component" value="Unassembled WGS sequence"/>
</dbReference>
<name>A0A2S9PQC6_9ACTN</name>
<gene>
    <name evidence="3" type="ORF">C6N75_24625</name>
</gene>
<dbReference type="InterPro" id="IPR009081">
    <property type="entry name" value="PP-bd_ACP"/>
</dbReference>
<protein>
    <recommendedName>
        <fullName evidence="2">Carrier domain-containing protein</fullName>
    </recommendedName>
</protein>
<dbReference type="Gene3D" id="1.10.1200.10">
    <property type="entry name" value="ACP-like"/>
    <property type="match status" value="1"/>
</dbReference>
<dbReference type="AlphaFoldDB" id="A0A2S9PQC6"/>
<organism evidence="3 4">
    <name type="scientific">Streptomyces solincola</name>
    <dbReference type="NCBI Taxonomy" id="2100817"/>
    <lineage>
        <taxon>Bacteria</taxon>
        <taxon>Bacillati</taxon>
        <taxon>Actinomycetota</taxon>
        <taxon>Actinomycetes</taxon>
        <taxon>Kitasatosporales</taxon>
        <taxon>Streptomycetaceae</taxon>
        <taxon>Streptomyces</taxon>
    </lineage>
</organism>
<sequence length="229" mass="24543">MVAHVLGVPSGGPRRAPPAASVRHRSHQSPTSPRSPGVAPGRSAGRLPWRARPETARRGNRPQEVTGRRTASRPGRVRRARRYPVGNGHRRAGQITHSATPITDTAGWGEARRIRSSARPLRRQRVQGRRQQEGRPVASPQANSESTRPAGPDGGVPEIVLSAVAEVTGDGPHRLSDDFYELGCTSLDAIRVCLRVSREVGVEIAPETLLDSADLAGFATLVAAARDAR</sequence>
<evidence type="ECO:0000259" key="2">
    <source>
        <dbReference type="PROSITE" id="PS50075"/>
    </source>
</evidence>
<proteinExistence type="predicted"/>
<evidence type="ECO:0000256" key="1">
    <source>
        <dbReference type="SAM" id="MobiDB-lite"/>
    </source>
</evidence>
<dbReference type="EMBL" id="PVLV01000465">
    <property type="protein sequence ID" value="PRH76618.1"/>
    <property type="molecule type" value="Genomic_DNA"/>
</dbReference>
<feature type="compositionally biased region" description="Basic residues" evidence="1">
    <location>
        <begin position="114"/>
        <end position="128"/>
    </location>
</feature>
<evidence type="ECO:0000313" key="4">
    <source>
        <dbReference type="Proteomes" id="UP000239322"/>
    </source>
</evidence>
<dbReference type="Pfam" id="PF00550">
    <property type="entry name" value="PP-binding"/>
    <property type="match status" value="1"/>
</dbReference>